<dbReference type="SUPFAM" id="SSF49482">
    <property type="entry name" value="Aromatic compound dioxygenase"/>
    <property type="match status" value="1"/>
</dbReference>
<organism evidence="5 6">
    <name type="scientific">Thalassobellus suaedae</name>
    <dbReference type="NCBI Taxonomy" id="3074124"/>
    <lineage>
        <taxon>Bacteria</taxon>
        <taxon>Pseudomonadati</taxon>
        <taxon>Bacteroidota</taxon>
        <taxon>Flavobacteriia</taxon>
        <taxon>Flavobacteriales</taxon>
        <taxon>Flavobacteriaceae</taxon>
        <taxon>Thalassobellus</taxon>
    </lineage>
</organism>
<evidence type="ECO:0000313" key="5">
    <source>
        <dbReference type="EMBL" id="WNH12309.1"/>
    </source>
</evidence>
<protein>
    <recommendedName>
        <fullName evidence="4">Intradiol ring-cleavage dioxygenases domain-containing protein</fullName>
    </recommendedName>
</protein>
<keyword evidence="6" id="KW-1185">Reference proteome</keyword>
<sequence>MFFACLISFSTLSAQESASINNDIPLNYKKRNAVYDFSEKHLNNTDTIPDFATKTDKLRITGTIYQSDGKTPASDVILFIHHADENGNYELKKDENRKRYIHHRGWIKTDTDGQYTFYTFIPGKFLRSKELKQIHRTIKEPGKPEYEITSFFFDDDPLLPDLTLACRAKAVMSMLKLNKEENMYVAKKDIVLKESIILNQ</sequence>
<dbReference type="EMBL" id="CP134536">
    <property type="protein sequence ID" value="WNH12309.1"/>
    <property type="molecule type" value="Genomic_DNA"/>
</dbReference>
<name>A0ABY9Y261_9FLAO</name>
<keyword evidence="2" id="KW-0223">Dioxygenase</keyword>
<dbReference type="Pfam" id="PF00775">
    <property type="entry name" value="Dioxygenase_C"/>
    <property type="match status" value="1"/>
</dbReference>
<evidence type="ECO:0000256" key="2">
    <source>
        <dbReference type="ARBA" id="ARBA00022964"/>
    </source>
</evidence>
<dbReference type="RefSeq" id="WP_415862290.1">
    <property type="nucleotide sequence ID" value="NZ_CP134536.1"/>
</dbReference>
<evidence type="ECO:0000259" key="4">
    <source>
        <dbReference type="Pfam" id="PF00775"/>
    </source>
</evidence>
<dbReference type="PANTHER" id="PTHR33711">
    <property type="entry name" value="DIOXYGENASE, PUTATIVE (AFU_ORTHOLOGUE AFUA_2G02910)-RELATED"/>
    <property type="match status" value="1"/>
</dbReference>
<comment type="similarity">
    <text evidence="1">Belongs to the intradiol ring-cleavage dioxygenase family.</text>
</comment>
<evidence type="ECO:0000313" key="6">
    <source>
        <dbReference type="Proteomes" id="UP001303407"/>
    </source>
</evidence>
<dbReference type="InterPro" id="IPR050770">
    <property type="entry name" value="Intradiol_RC_Dioxygenase"/>
</dbReference>
<dbReference type="InterPro" id="IPR015889">
    <property type="entry name" value="Intradiol_dOase_core"/>
</dbReference>
<accession>A0ABY9Y261</accession>
<proteinExistence type="inferred from homology"/>
<dbReference type="InterPro" id="IPR000627">
    <property type="entry name" value="Intradiol_dOase_C"/>
</dbReference>
<reference evidence="5 6" key="1">
    <citation type="submission" date="2023-09" db="EMBL/GenBank/DDBJ databases">
        <title>Thalassobella suaedae gen. nov., sp. nov., a marine bacterium of the family Flavobacteriaceae isolated from a halophyte Suaeda japonica.</title>
        <authorList>
            <person name="Lee S.Y."/>
            <person name="Hwang C.Y."/>
        </authorList>
    </citation>
    <scope>NUCLEOTIDE SEQUENCE [LARGE SCALE GENOMIC DNA]</scope>
    <source>
        <strain evidence="5 6">HL-DH10</strain>
    </source>
</reference>
<dbReference type="PANTHER" id="PTHR33711:SF10">
    <property type="entry name" value="INTRADIOL RING-CLEAVAGE DIOXYGENASES DOMAIN-CONTAINING PROTEIN"/>
    <property type="match status" value="1"/>
</dbReference>
<feature type="domain" description="Intradiol ring-cleavage dioxygenases" evidence="4">
    <location>
        <begin position="55"/>
        <end position="161"/>
    </location>
</feature>
<keyword evidence="3" id="KW-0560">Oxidoreductase</keyword>
<dbReference type="Proteomes" id="UP001303407">
    <property type="component" value="Chromosome"/>
</dbReference>
<evidence type="ECO:0000256" key="1">
    <source>
        <dbReference type="ARBA" id="ARBA00007825"/>
    </source>
</evidence>
<gene>
    <name evidence="5" type="ORF">RHP49_15630</name>
</gene>
<evidence type="ECO:0000256" key="3">
    <source>
        <dbReference type="ARBA" id="ARBA00023002"/>
    </source>
</evidence>
<dbReference type="Gene3D" id="2.60.130.10">
    <property type="entry name" value="Aromatic compound dioxygenase"/>
    <property type="match status" value="1"/>
</dbReference>